<keyword evidence="9" id="KW-0472">Membrane</keyword>
<gene>
    <name evidence="14" type="ORF">ACGTZG_11970</name>
</gene>
<evidence type="ECO:0000256" key="8">
    <source>
        <dbReference type="ARBA" id="ARBA00022927"/>
    </source>
</evidence>
<evidence type="ECO:0000256" key="10">
    <source>
        <dbReference type="ARBA" id="ARBA00023237"/>
    </source>
</evidence>
<keyword evidence="8" id="KW-0653">Protein transport</keyword>
<dbReference type="EMBL" id="JBIEKR010000011">
    <property type="protein sequence ID" value="MFG6273902.1"/>
    <property type="molecule type" value="Genomic_DNA"/>
</dbReference>
<keyword evidence="6" id="KW-0812">Transmembrane</keyword>
<comment type="caution">
    <text evidence="14">The sequence shown here is derived from an EMBL/GenBank/DDBJ whole genome shotgun (WGS) entry which is preliminary data.</text>
</comment>
<evidence type="ECO:0000256" key="3">
    <source>
        <dbReference type="ARBA" id="ARBA00005848"/>
    </source>
</evidence>
<evidence type="ECO:0000256" key="7">
    <source>
        <dbReference type="ARBA" id="ARBA00022729"/>
    </source>
</evidence>
<dbReference type="InterPro" id="IPR011049">
    <property type="entry name" value="Serralysin-like_metalloprot_C"/>
</dbReference>
<evidence type="ECO:0000313" key="14">
    <source>
        <dbReference type="EMBL" id="MFG6273902.1"/>
    </source>
</evidence>
<dbReference type="SUPFAM" id="SSF101967">
    <property type="entry name" value="Adhesin YadA, collagen-binding domain"/>
    <property type="match status" value="2"/>
</dbReference>
<comment type="subcellular location">
    <subcellularLocation>
        <location evidence="2">Cell outer membrane</location>
    </subcellularLocation>
    <subcellularLocation>
        <location evidence="1">Cell surface</location>
    </subcellularLocation>
</comment>
<dbReference type="SUPFAM" id="SSF54523">
    <property type="entry name" value="Pili subunits"/>
    <property type="match status" value="1"/>
</dbReference>
<keyword evidence="5" id="KW-1134">Transmembrane beta strand</keyword>
<keyword evidence="15" id="KW-1185">Reference proteome</keyword>
<dbReference type="Proteomes" id="UP001605989">
    <property type="component" value="Unassembled WGS sequence"/>
</dbReference>
<keyword evidence="7" id="KW-0732">Signal</keyword>
<dbReference type="InterPro" id="IPR008635">
    <property type="entry name" value="Coiled_stalk_dom"/>
</dbReference>
<evidence type="ECO:0000256" key="4">
    <source>
        <dbReference type="ARBA" id="ARBA00022448"/>
    </source>
</evidence>
<feature type="compositionally biased region" description="Basic and acidic residues" evidence="11">
    <location>
        <begin position="651"/>
        <end position="661"/>
    </location>
</feature>
<evidence type="ECO:0000259" key="12">
    <source>
        <dbReference type="Pfam" id="PF03895"/>
    </source>
</evidence>
<dbReference type="Pfam" id="PF05662">
    <property type="entry name" value="YadA_stalk"/>
    <property type="match status" value="2"/>
</dbReference>
<feature type="domain" description="Trimeric autotransporter adhesin YadA-like stalk" evidence="13">
    <location>
        <begin position="590"/>
        <end position="618"/>
    </location>
</feature>
<dbReference type="InterPro" id="IPR005594">
    <property type="entry name" value="YadA_C"/>
</dbReference>
<evidence type="ECO:0000313" key="15">
    <source>
        <dbReference type="Proteomes" id="UP001605989"/>
    </source>
</evidence>
<evidence type="ECO:0000256" key="9">
    <source>
        <dbReference type="ARBA" id="ARBA00023136"/>
    </source>
</evidence>
<dbReference type="RefSeq" id="WP_113855492.1">
    <property type="nucleotide sequence ID" value="NZ_CP011940.1"/>
</dbReference>
<feature type="compositionally biased region" description="Low complexity" evidence="11">
    <location>
        <begin position="670"/>
        <end position="695"/>
    </location>
</feature>
<keyword evidence="10" id="KW-0998">Cell outer membrane</keyword>
<feature type="domain" description="Trimeric autotransporter adhesin YadA-like C-terminal membrane anchor" evidence="12">
    <location>
        <begin position="866"/>
        <end position="919"/>
    </location>
</feature>
<feature type="domain" description="Trimeric autotransporter adhesin YadA-like stalk" evidence="13">
    <location>
        <begin position="790"/>
        <end position="832"/>
    </location>
</feature>
<protein>
    <submittedName>
        <fullName evidence="14">YadA-like family protein</fullName>
    </submittedName>
</protein>
<dbReference type="Gene3D" id="3.30.1300.30">
    <property type="entry name" value="GSPII I/J protein-like"/>
    <property type="match status" value="1"/>
</dbReference>
<feature type="region of interest" description="Disordered" evidence="11">
    <location>
        <begin position="641"/>
        <end position="703"/>
    </location>
</feature>
<keyword evidence="4" id="KW-0813">Transport</keyword>
<organism evidence="14 15">
    <name type="scientific">Megasphaera hexanoica</name>
    <dbReference type="NCBI Taxonomy" id="1675036"/>
    <lineage>
        <taxon>Bacteria</taxon>
        <taxon>Bacillati</taxon>
        <taxon>Bacillota</taxon>
        <taxon>Negativicutes</taxon>
        <taxon>Veillonellales</taxon>
        <taxon>Veillonellaceae</taxon>
        <taxon>Megasphaera</taxon>
    </lineage>
</organism>
<feature type="compositionally biased region" description="Polar residues" evidence="11">
    <location>
        <begin position="641"/>
        <end position="650"/>
    </location>
</feature>
<evidence type="ECO:0000259" key="13">
    <source>
        <dbReference type="Pfam" id="PF05662"/>
    </source>
</evidence>
<name>A0ABW7DSS8_9FIRM</name>
<reference evidence="14 15" key="1">
    <citation type="submission" date="2024-10" db="EMBL/GenBank/DDBJ databases">
        <authorList>
            <person name="Sang B.-I."/>
            <person name="Prabhaharan D."/>
        </authorList>
    </citation>
    <scope>NUCLEOTIDE SEQUENCE [LARGE SCALE GENOMIC DNA]</scope>
    <source>
        <strain evidence="14 15">MH</strain>
    </source>
</reference>
<sequence length="975" mass="100891">MYQGATAIAAGTLNVIDAAAEVNFDGVANSVIGQVNYTKNANAAVIMGAGNKVTNSYKDVKLDEKTLQALMQAYQQNNMQKVTEILQKAVPNSGGQVMVMGGGNTVDYAQSSQVMGVSNILKGTKDSISTYNLVDGFQNKVTNSQNTYVVGTNNSFVNMANSIVLGDNNNRIANNTDRIMKDTIVIGDGNTVQNGDESIAIGKNITIQRDGGNGYEYDTGNVAIGSNAYINSYVNQGDSIAIGKNASVINMNGSLEQAFAFGRPMGKEYSGSIAIGQNSYARSGSTMIGIHNYQGKLGDLDIDFTKDKSGGHSGIGEYQESIDATTIGNNSYNNGVFSTVVGSYTAVSGLYHNQKWGEKPYGVQNFGAAVLGSLNSVEGLTSTEHNTAGMADSILGSANRTKNANGTVMVGAGNVVEDSINDFDASEIKTKDGIASPNALSEAMRTSIKNANGGGAASIVGNGNEVKKSTNVAVVGSKNSVTSTTNSQIFGDNRTVTGTDGATIDGAVIIGSADATTPMTTDKKNVTILGYNANATVEGGVALGSGSVASTKANVFGYDPLTGIASTSDDKKWKSTWAAASIGDSDHTRQLTNVAAGYADTDAVNVAQLKAVASKVGSVMKLVAGDGISIVNKDGVYTISANIKGGSTPTDDVKVDPEKPGEGGNTSGATTDTPVTPVDPGNTGNTDNPGNTENPSNGNGLIITAETKPTNFGADSGEATAVKPGENLAIKGDTTNITTTASDHGITVSLKKDITVDSVTAGDTKMTSDGLTITGGPSITKSGIDAGGKKVTHVADGEIAAESKDAVNGSQLYRVQKNVESIENNVINLAGDVTNLSGRVSNLDNRINKVGAGAAALAALHPLDFNPDDKWNFAVGYGNYRNANSVALGAFYQPNENTMFNVATNFGNGENMINAGVSFKIGKGNSYAGVSKAQLVAENQQLKANDTLQDQKIQKQDQEIQELKKALEELKSRIK</sequence>
<dbReference type="InterPro" id="IPR045584">
    <property type="entry name" value="Pilin-like"/>
</dbReference>
<dbReference type="Gene3D" id="2.20.70.140">
    <property type="match status" value="1"/>
</dbReference>
<comment type="similarity">
    <text evidence="3">Belongs to the autotransporter-2 (AT-2) (TC 1.B.40) family.</text>
</comment>
<evidence type="ECO:0000256" key="2">
    <source>
        <dbReference type="ARBA" id="ARBA00004442"/>
    </source>
</evidence>
<accession>A0ABW7DSS8</accession>
<dbReference type="Gene3D" id="2.150.10.10">
    <property type="entry name" value="Serralysin-like metalloprotease, C-terminal"/>
    <property type="match status" value="2"/>
</dbReference>
<evidence type="ECO:0000256" key="11">
    <source>
        <dbReference type="SAM" id="MobiDB-lite"/>
    </source>
</evidence>
<evidence type="ECO:0000256" key="6">
    <source>
        <dbReference type="ARBA" id="ARBA00022692"/>
    </source>
</evidence>
<proteinExistence type="inferred from homology"/>
<evidence type="ECO:0000256" key="1">
    <source>
        <dbReference type="ARBA" id="ARBA00004241"/>
    </source>
</evidence>
<dbReference type="Pfam" id="PF03895">
    <property type="entry name" value="YadA_anchor"/>
    <property type="match status" value="1"/>
</dbReference>
<evidence type="ECO:0000256" key="5">
    <source>
        <dbReference type="ARBA" id="ARBA00022452"/>
    </source>
</evidence>